<dbReference type="STRING" id="1792290.MSP8886_01416"/>
<dbReference type="Proteomes" id="UP000092544">
    <property type="component" value="Unassembled WGS sequence"/>
</dbReference>
<keyword evidence="2" id="KW-1185">Reference proteome</keyword>
<sequence length="166" mass="17825">MRWKDRNKMGSLGWLSWAIVNKHVDTLVSSSADAGWAGVSNTGKICDMLESGVVPEFGGGGESNAKMIRAIESLTAKSSGYGYLFESLSPMQRLCLFAAVLSDGRKDARGIAPSNRAIVGSLPLYAAELRLKAQHFKLTENRFEKHVAEGKSRFLHALAAALGAAV</sequence>
<dbReference type="OrthoDB" id="6102648at2"/>
<proteinExistence type="predicted"/>
<name>A0A1A8TAF9_9GAMM</name>
<gene>
    <name evidence="1" type="ORF">MSP8886_01416</name>
</gene>
<evidence type="ECO:0000313" key="2">
    <source>
        <dbReference type="Proteomes" id="UP000092544"/>
    </source>
</evidence>
<protein>
    <submittedName>
        <fullName evidence="1">Uncharacterized protein</fullName>
    </submittedName>
</protein>
<reference evidence="1 2" key="1">
    <citation type="submission" date="2016-06" db="EMBL/GenBank/DDBJ databases">
        <authorList>
            <person name="Kjaerup R.B."/>
            <person name="Dalgaard T.S."/>
            <person name="Juul-Madsen H.R."/>
        </authorList>
    </citation>
    <scope>NUCLEOTIDE SEQUENCE [LARGE SCALE GENOMIC DNA]</scope>
    <source>
        <strain evidence="1 2">CECT 8886</strain>
    </source>
</reference>
<accession>A0A1A8TAF9</accession>
<evidence type="ECO:0000313" key="1">
    <source>
        <dbReference type="EMBL" id="SBS29049.1"/>
    </source>
</evidence>
<dbReference type="EMBL" id="FLOB01000002">
    <property type="protein sequence ID" value="SBS29049.1"/>
    <property type="molecule type" value="Genomic_DNA"/>
</dbReference>
<dbReference type="RefSeq" id="WP_067014083.1">
    <property type="nucleotide sequence ID" value="NZ_FLOB01000002.1"/>
</dbReference>
<organism evidence="1 2">
    <name type="scientific">Marinomonas spartinae</name>
    <dbReference type="NCBI Taxonomy" id="1792290"/>
    <lineage>
        <taxon>Bacteria</taxon>
        <taxon>Pseudomonadati</taxon>
        <taxon>Pseudomonadota</taxon>
        <taxon>Gammaproteobacteria</taxon>
        <taxon>Oceanospirillales</taxon>
        <taxon>Oceanospirillaceae</taxon>
        <taxon>Marinomonas</taxon>
    </lineage>
</organism>
<dbReference type="AlphaFoldDB" id="A0A1A8TAF9"/>